<proteinExistence type="predicted"/>
<dbReference type="SUPFAM" id="SSF53474">
    <property type="entry name" value="alpha/beta-Hydrolases"/>
    <property type="match status" value="1"/>
</dbReference>
<dbReference type="InterPro" id="IPR029058">
    <property type="entry name" value="AB_hydrolase_fold"/>
</dbReference>
<name>A0A0G2AVA7_9BACT</name>
<comment type="caution">
    <text evidence="1">The sequence shown here is derived from an EMBL/GenBank/DDBJ whole genome shotgun (WGS) entry which is preliminary data.</text>
</comment>
<dbReference type="Pfam" id="PF06821">
    <property type="entry name" value="Ser_hydrolase"/>
    <property type="match status" value="1"/>
</dbReference>
<accession>A0A0G2AVA7</accession>
<protein>
    <submittedName>
        <fullName evidence="1">Alpha/beta hydrolase family protein</fullName>
    </submittedName>
</protein>
<dbReference type="PANTHER" id="PTHR15394:SF3">
    <property type="entry name" value="SERINE HYDROLASE RBBP9"/>
    <property type="match status" value="1"/>
</dbReference>
<dbReference type="AlphaFoldDB" id="A0A0G2AVA7"/>
<dbReference type="Proteomes" id="UP000033865">
    <property type="component" value="Unassembled WGS sequence"/>
</dbReference>
<reference evidence="1 2" key="1">
    <citation type="journal article" date="2015" name="Nature">
        <title>rRNA introns, odd ribosomes, and small enigmatic genomes across a large radiation of phyla.</title>
        <authorList>
            <person name="Brown C.T."/>
            <person name="Hug L.A."/>
            <person name="Thomas B.C."/>
            <person name="Sharon I."/>
            <person name="Castelle C.J."/>
            <person name="Singh A."/>
            <person name="Wilkins M.J."/>
            <person name="Williams K.H."/>
            <person name="Banfield J.F."/>
        </authorList>
    </citation>
    <scope>NUCLEOTIDE SEQUENCE [LARGE SCALE GENOMIC DNA]</scope>
</reference>
<evidence type="ECO:0000313" key="2">
    <source>
        <dbReference type="Proteomes" id="UP000033865"/>
    </source>
</evidence>
<dbReference type="Gene3D" id="3.40.50.1820">
    <property type="entry name" value="alpha/beta hydrolase"/>
    <property type="match status" value="1"/>
</dbReference>
<keyword evidence="1" id="KW-0378">Hydrolase</keyword>
<evidence type="ECO:0000313" key="1">
    <source>
        <dbReference type="EMBL" id="KKW36819.1"/>
    </source>
</evidence>
<dbReference type="EMBL" id="LCRN01000010">
    <property type="protein sequence ID" value="KKW36819.1"/>
    <property type="molecule type" value="Genomic_DNA"/>
</dbReference>
<dbReference type="GO" id="GO:0016787">
    <property type="term" value="F:hydrolase activity"/>
    <property type="evidence" value="ECO:0007669"/>
    <property type="project" value="UniProtKB-KW"/>
</dbReference>
<organism evidence="1 2">
    <name type="scientific">Candidatus Uhrbacteria bacterium GW2011_GWC2_53_7</name>
    <dbReference type="NCBI Taxonomy" id="1618986"/>
    <lineage>
        <taxon>Bacteria</taxon>
        <taxon>Candidatus Uhriibacteriota</taxon>
    </lineage>
</organism>
<dbReference type="InterPro" id="IPR010662">
    <property type="entry name" value="RBBP9/YdeN"/>
</dbReference>
<dbReference type="PANTHER" id="PTHR15394">
    <property type="entry name" value="SERINE HYDROLASE RBBP9"/>
    <property type="match status" value="1"/>
</dbReference>
<gene>
    <name evidence="1" type="ORF">UY82_C0010G0003</name>
</gene>
<sequence>MRVTIIHGFNATPQDHFYPWLADTLRAKGYEVQVPELPLKTGEELEAEALLKLMNEKIGLLTHDDIVVGHSLSAVLALRYLEYVEMKSTPRAFVLVAPPWKVGASEVQGLFMTNLDYDVVPWKAGEFVVVHSPDDDMVPFDHAKKWAEVLKAKLVDVPGNDHYMGKEYPILLDVIEDLKHHPIEYEPGASLLDAYKGIR</sequence>